<evidence type="ECO:0000313" key="3">
    <source>
        <dbReference type="Proteomes" id="UP000596661"/>
    </source>
</evidence>
<dbReference type="Gramene" id="novel_model_5269_5bd9a17a">
    <property type="protein sequence ID" value="cds.novel_model_5269_5bd9a17a"/>
    <property type="gene ID" value="novel_gene_2739_5bd9a17a"/>
</dbReference>
<feature type="region of interest" description="Disordered" evidence="1">
    <location>
        <begin position="31"/>
        <end position="61"/>
    </location>
</feature>
<reference evidence="2" key="2">
    <citation type="submission" date="2021-03" db="UniProtKB">
        <authorList>
            <consortium name="EnsemblPlants"/>
        </authorList>
    </citation>
    <scope>IDENTIFICATION</scope>
</reference>
<protein>
    <submittedName>
        <fullName evidence="2">Uncharacterized protein</fullName>
    </submittedName>
</protein>
<keyword evidence="3" id="KW-1185">Reference proteome</keyword>
<dbReference type="EMBL" id="UZAU01000545">
    <property type="status" value="NOT_ANNOTATED_CDS"/>
    <property type="molecule type" value="Genomic_DNA"/>
</dbReference>
<organism evidence="2 3">
    <name type="scientific">Cannabis sativa</name>
    <name type="common">Hemp</name>
    <name type="synonym">Marijuana</name>
    <dbReference type="NCBI Taxonomy" id="3483"/>
    <lineage>
        <taxon>Eukaryota</taxon>
        <taxon>Viridiplantae</taxon>
        <taxon>Streptophyta</taxon>
        <taxon>Embryophyta</taxon>
        <taxon>Tracheophyta</taxon>
        <taxon>Spermatophyta</taxon>
        <taxon>Magnoliopsida</taxon>
        <taxon>eudicotyledons</taxon>
        <taxon>Gunneridae</taxon>
        <taxon>Pentapetalae</taxon>
        <taxon>rosids</taxon>
        <taxon>fabids</taxon>
        <taxon>Rosales</taxon>
        <taxon>Cannabaceae</taxon>
        <taxon>Cannabis</taxon>
    </lineage>
</organism>
<dbReference type="EnsemblPlants" id="novel_model_5269_5bd9a17a">
    <property type="protein sequence ID" value="cds.novel_model_5269_5bd9a17a"/>
    <property type="gene ID" value="novel_gene_2739_5bd9a17a"/>
</dbReference>
<proteinExistence type="predicted"/>
<accession>A0A803R593</accession>
<evidence type="ECO:0000256" key="1">
    <source>
        <dbReference type="SAM" id="MobiDB-lite"/>
    </source>
</evidence>
<sequence length="100" mass="12186">MGACPRFKIHWRRERERDGQRRGFWLRTTTKKKTRSRTEKNRSMMGKTRSRRENTRSKMAGVCRKKRQYRYLYRWQSIGCGCIPVRFCVAFNFDIVIGLF</sequence>
<dbReference type="AlphaFoldDB" id="A0A803R593"/>
<reference evidence="2" key="1">
    <citation type="submission" date="2018-11" db="EMBL/GenBank/DDBJ databases">
        <authorList>
            <person name="Grassa J C."/>
        </authorList>
    </citation>
    <scope>NUCLEOTIDE SEQUENCE [LARGE SCALE GENOMIC DNA]</scope>
</reference>
<evidence type="ECO:0000313" key="2">
    <source>
        <dbReference type="EnsemblPlants" id="cds.novel_model_5269_5bd9a17a"/>
    </source>
</evidence>
<name>A0A803R593_CANSA</name>
<dbReference type="Proteomes" id="UP000596661">
    <property type="component" value="Chromosome 5"/>
</dbReference>